<dbReference type="Pfam" id="PF00672">
    <property type="entry name" value="HAMP"/>
    <property type="match status" value="1"/>
</dbReference>
<dbReference type="InterPro" id="IPR029151">
    <property type="entry name" value="Sensor-like_sf"/>
</dbReference>
<name>A0A0K6IJQ6_9GAMM</name>
<evidence type="ECO:0000256" key="7">
    <source>
        <dbReference type="ARBA" id="ARBA00023224"/>
    </source>
</evidence>
<dbReference type="SUPFAM" id="SSF103190">
    <property type="entry name" value="Sensory domain-like"/>
    <property type="match status" value="1"/>
</dbReference>
<organism evidence="13 14">
    <name type="scientific">Marinomonas fungiae</name>
    <dbReference type="NCBI Taxonomy" id="1137284"/>
    <lineage>
        <taxon>Bacteria</taxon>
        <taxon>Pseudomonadati</taxon>
        <taxon>Pseudomonadota</taxon>
        <taxon>Gammaproteobacteria</taxon>
        <taxon>Oceanospirillales</taxon>
        <taxon>Oceanospirillaceae</taxon>
        <taxon>Marinomonas</taxon>
    </lineage>
</organism>
<dbReference type="STRING" id="1137284.GCA_001418205_01413"/>
<keyword evidence="4 10" id="KW-0812">Transmembrane</keyword>
<evidence type="ECO:0000259" key="11">
    <source>
        <dbReference type="PROSITE" id="PS50111"/>
    </source>
</evidence>
<evidence type="ECO:0000256" key="3">
    <source>
        <dbReference type="ARBA" id="ARBA00022500"/>
    </source>
</evidence>
<dbReference type="FunFam" id="1.10.287.950:FF:000001">
    <property type="entry name" value="Methyl-accepting chemotaxis sensory transducer"/>
    <property type="match status" value="1"/>
</dbReference>
<sequence length="609" mass="64965">MLVFGCAVLTAFVVCSISYMQLKSSIERSIDNEIVAIGTGQVEKIGEWRKSKEAAVYALSNYLANNDASVAILQQATLAGRFELGYFGSAKGDMLQSDPNDILPPGYDPRKRPWYKDAEQSNNVIFTSPYVGASTGNLMITAAQSVMKGGQRIGVAGADINLDDVTKGVLDVKLAGEGKAYLANKSGIVLADSNKDNYNKTVKEVFGYPLQDLSNGELISINGKLVSKFDVPNSNWTVVFELDKEAVMAPLTKLLFTLVPAAIFVALVISLIISVISSKLLAGISQVSSALEEISKGEGDLTKRIEVDSRDEVGQLAAHFNSFLGTLSGLISDIKTMSASLNGLAHNSKTHSQQSRKELHVQLDEITMVATAVNQLSTATQEIALNAENTAGASREAAQNTNEGSRIVNGSQDEIKNLAAEVHNASEIITNLDVHVQGISSILLTIQDIAEKTNLLALNAAIEAARAGEQGRGFAVVADEVRLLSQRTQSSTEEIREKIEGLNSVTSNVVSSMQRSTRIADGAVSEASAAASALSSILDAVQKISDMAMQIASAAEEQNIVTTEISKNSLSIQDISNRLSDEANKTAEGAESLAQLADRLEHQIARFKV</sequence>
<dbReference type="InterPro" id="IPR004089">
    <property type="entry name" value="MCPsignal_dom"/>
</dbReference>
<dbReference type="SUPFAM" id="SSF58104">
    <property type="entry name" value="Methyl-accepting chemotaxis protein (MCP) signaling domain"/>
    <property type="match status" value="1"/>
</dbReference>
<feature type="domain" description="HAMP" evidence="12">
    <location>
        <begin position="278"/>
        <end position="332"/>
    </location>
</feature>
<protein>
    <submittedName>
        <fullName evidence="13">Methyl-accepting chemotaxis sensory transducer with Cache sensor</fullName>
    </submittedName>
</protein>
<evidence type="ECO:0000256" key="6">
    <source>
        <dbReference type="ARBA" id="ARBA00023136"/>
    </source>
</evidence>
<dbReference type="GO" id="GO:0006935">
    <property type="term" value="P:chemotaxis"/>
    <property type="evidence" value="ECO:0007669"/>
    <property type="project" value="UniProtKB-KW"/>
</dbReference>
<dbReference type="GO" id="GO:0007165">
    <property type="term" value="P:signal transduction"/>
    <property type="evidence" value="ECO:0007669"/>
    <property type="project" value="UniProtKB-KW"/>
</dbReference>
<dbReference type="Gene3D" id="3.30.450.20">
    <property type="entry name" value="PAS domain"/>
    <property type="match status" value="2"/>
</dbReference>
<evidence type="ECO:0000256" key="10">
    <source>
        <dbReference type="SAM" id="Phobius"/>
    </source>
</evidence>
<dbReference type="PANTHER" id="PTHR32089:SF117">
    <property type="entry name" value="METHYL ACCEPTING SENSORY TRANSDUCER WITH CACHE_1 SMALL MOLECULE BINDING DOMAIN"/>
    <property type="match status" value="1"/>
</dbReference>
<keyword evidence="7 9" id="KW-0807">Transducer</keyword>
<accession>A0A0K6IJQ6</accession>
<dbReference type="SMART" id="SM00283">
    <property type="entry name" value="MA"/>
    <property type="match status" value="1"/>
</dbReference>
<dbReference type="Gene3D" id="1.10.287.950">
    <property type="entry name" value="Methyl-accepting chemotaxis protein"/>
    <property type="match status" value="1"/>
</dbReference>
<dbReference type="CDD" id="cd06225">
    <property type="entry name" value="HAMP"/>
    <property type="match status" value="1"/>
</dbReference>
<keyword evidence="14" id="KW-1185">Reference proteome</keyword>
<keyword evidence="3" id="KW-0145">Chemotaxis</keyword>
<evidence type="ECO:0000256" key="9">
    <source>
        <dbReference type="PROSITE-ProRule" id="PRU00284"/>
    </source>
</evidence>
<evidence type="ECO:0000256" key="4">
    <source>
        <dbReference type="ARBA" id="ARBA00022692"/>
    </source>
</evidence>
<evidence type="ECO:0000256" key="2">
    <source>
        <dbReference type="ARBA" id="ARBA00022475"/>
    </source>
</evidence>
<dbReference type="CDD" id="cd12913">
    <property type="entry name" value="PDC1_MCP_like"/>
    <property type="match status" value="1"/>
</dbReference>
<dbReference type="InterPro" id="IPR033479">
    <property type="entry name" value="dCache_1"/>
</dbReference>
<dbReference type="PANTHER" id="PTHR32089">
    <property type="entry name" value="METHYL-ACCEPTING CHEMOTAXIS PROTEIN MCPB"/>
    <property type="match status" value="1"/>
</dbReference>
<evidence type="ECO:0000313" key="13">
    <source>
        <dbReference type="EMBL" id="CUB03562.1"/>
    </source>
</evidence>
<evidence type="ECO:0000256" key="5">
    <source>
        <dbReference type="ARBA" id="ARBA00022989"/>
    </source>
</evidence>
<evidence type="ECO:0000259" key="12">
    <source>
        <dbReference type="PROSITE" id="PS50885"/>
    </source>
</evidence>
<dbReference type="Pfam" id="PF02743">
    <property type="entry name" value="dCache_1"/>
    <property type="match status" value="1"/>
</dbReference>
<comment type="similarity">
    <text evidence="8">Belongs to the methyl-accepting chemotaxis (MCP) protein family.</text>
</comment>
<dbReference type="Proteomes" id="UP000182769">
    <property type="component" value="Unassembled WGS sequence"/>
</dbReference>
<gene>
    <name evidence="13" type="ORF">Ga0061065_103413</name>
</gene>
<dbReference type="GO" id="GO:0005886">
    <property type="term" value="C:plasma membrane"/>
    <property type="evidence" value="ECO:0007669"/>
    <property type="project" value="UniProtKB-SubCell"/>
</dbReference>
<dbReference type="SMART" id="SM00304">
    <property type="entry name" value="HAMP"/>
    <property type="match status" value="1"/>
</dbReference>
<dbReference type="InterPro" id="IPR003660">
    <property type="entry name" value="HAMP_dom"/>
</dbReference>
<evidence type="ECO:0000256" key="1">
    <source>
        <dbReference type="ARBA" id="ARBA00004651"/>
    </source>
</evidence>
<comment type="subcellular location">
    <subcellularLocation>
        <location evidence="1">Cell membrane</location>
        <topology evidence="1">Multi-pass membrane protein</topology>
    </subcellularLocation>
</comment>
<keyword evidence="2" id="KW-1003">Cell membrane</keyword>
<dbReference type="Pfam" id="PF00015">
    <property type="entry name" value="MCPsignal"/>
    <property type="match status" value="1"/>
</dbReference>
<dbReference type="AlphaFoldDB" id="A0A0K6IJQ6"/>
<reference evidence="14" key="1">
    <citation type="submission" date="2015-08" db="EMBL/GenBank/DDBJ databases">
        <authorList>
            <person name="Varghese N."/>
        </authorList>
    </citation>
    <scope>NUCLEOTIDE SEQUENCE [LARGE SCALE GENOMIC DNA]</scope>
    <source>
        <strain evidence="14">JCM 18476</strain>
    </source>
</reference>
<feature type="domain" description="Methyl-accepting transducer" evidence="11">
    <location>
        <begin position="337"/>
        <end position="573"/>
    </location>
</feature>
<keyword evidence="6 10" id="KW-0472">Membrane</keyword>
<dbReference type="CDD" id="cd11386">
    <property type="entry name" value="MCP_signal"/>
    <property type="match status" value="1"/>
</dbReference>
<evidence type="ECO:0000313" key="14">
    <source>
        <dbReference type="Proteomes" id="UP000182769"/>
    </source>
</evidence>
<proteinExistence type="inferred from homology"/>
<dbReference type="PROSITE" id="PS50885">
    <property type="entry name" value="HAMP"/>
    <property type="match status" value="1"/>
</dbReference>
<evidence type="ECO:0000256" key="8">
    <source>
        <dbReference type="ARBA" id="ARBA00029447"/>
    </source>
</evidence>
<keyword evidence="5 10" id="KW-1133">Transmembrane helix</keyword>
<dbReference type="EMBL" id="CYHG01000003">
    <property type="protein sequence ID" value="CUB03562.1"/>
    <property type="molecule type" value="Genomic_DNA"/>
</dbReference>
<feature type="transmembrane region" description="Helical" evidence="10">
    <location>
        <begin position="254"/>
        <end position="276"/>
    </location>
</feature>
<dbReference type="PROSITE" id="PS50111">
    <property type="entry name" value="CHEMOTAXIS_TRANSDUC_2"/>
    <property type="match status" value="1"/>
</dbReference>